<dbReference type="InterPro" id="IPR007325">
    <property type="entry name" value="KFase/CYL"/>
</dbReference>
<gene>
    <name evidence="1" type="ORF">LZ495_30460</name>
</gene>
<protein>
    <submittedName>
        <fullName evidence="1">Cyclase family protein</fullName>
    </submittedName>
</protein>
<dbReference type="PANTHER" id="PTHR34861:SF10">
    <property type="entry name" value="CYCLASE"/>
    <property type="match status" value="1"/>
</dbReference>
<dbReference type="AlphaFoldDB" id="A0AA41Q4Q7"/>
<comment type="caution">
    <text evidence="1">The sequence shown here is derived from an EMBL/GenBank/DDBJ whole genome shotgun (WGS) entry which is preliminary data.</text>
</comment>
<dbReference type="GO" id="GO:0019441">
    <property type="term" value="P:L-tryptophan catabolic process to kynurenine"/>
    <property type="evidence" value="ECO:0007669"/>
    <property type="project" value="InterPro"/>
</dbReference>
<dbReference type="SUPFAM" id="SSF102198">
    <property type="entry name" value="Putative cyclase"/>
    <property type="match status" value="1"/>
</dbReference>
<evidence type="ECO:0000313" key="1">
    <source>
        <dbReference type="EMBL" id="MCF2531513.1"/>
    </source>
</evidence>
<dbReference type="EMBL" id="JAKFHA010000024">
    <property type="protein sequence ID" value="MCF2531513.1"/>
    <property type="molecule type" value="Genomic_DNA"/>
</dbReference>
<organism evidence="1 2">
    <name type="scientific">Yinghuangia soli</name>
    <dbReference type="NCBI Taxonomy" id="2908204"/>
    <lineage>
        <taxon>Bacteria</taxon>
        <taxon>Bacillati</taxon>
        <taxon>Actinomycetota</taxon>
        <taxon>Actinomycetes</taxon>
        <taxon>Kitasatosporales</taxon>
        <taxon>Streptomycetaceae</taxon>
        <taxon>Yinghuangia</taxon>
    </lineage>
</organism>
<sequence length="269" mass="28198">MNRTLWELTSEATVFDLAQPMRRGMPQSPNHPPFRMLLERRHGDMRRVDGGSAANELIVTGGHVGTHVDALAHVSHDGYVHGGIPAAELQSHDGFSALGIDEFAPFVGRAVHLDVARLHGVQVLPAGHRITADELAAAEKASAPVRPGDAVLIGTGWSRLWDDGPAFIGHDDGVPGPGPDAARWLADRGAAVAGGETIAFEHIPAGKGHATLPVHRILLVDAGINIVETMRLHELADAGATEFLLVLAPLPVVGATGAPARPLAVVPRG</sequence>
<dbReference type="Pfam" id="PF04199">
    <property type="entry name" value="Cyclase"/>
    <property type="match status" value="1"/>
</dbReference>
<dbReference type="GO" id="GO:0004061">
    <property type="term" value="F:arylformamidase activity"/>
    <property type="evidence" value="ECO:0007669"/>
    <property type="project" value="InterPro"/>
</dbReference>
<proteinExistence type="predicted"/>
<keyword evidence="2" id="KW-1185">Reference proteome</keyword>
<name>A0AA41Q4Q7_9ACTN</name>
<dbReference type="InterPro" id="IPR037175">
    <property type="entry name" value="KFase_sf"/>
</dbReference>
<dbReference type="Proteomes" id="UP001165378">
    <property type="component" value="Unassembled WGS sequence"/>
</dbReference>
<reference evidence="1" key="1">
    <citation type="submission" date="2022-01" db="EMBL/GenBank/DDBJ databases">
        <title>Genome-Based Taxonomic Classification of the Phylum Actinobacteria.</title>
        <authorList>
            <person name="Gao Y."/>
        </authorList>
    </citation>
    <scope>NUCLEOTIDE SEQUENCE</scope>
    <source>
        <strain evidence="1">KLBMP 8922</strain>
    </source>
</reference>
<dbReference type="RefSeq" id="WP_235056162.1">
    <property type="nucleotide sequence ID" value="NZ_JAKFHA010000024.1"/>
</dbReference>
<dbReference type="Gene3D" id="3.50.30.50">
    <property type="entry name" value="Putative cyclase"/>
    <property type="match status" value="1"/>
</dbReference>
<dbReference type="PANTHER" id="PTHR34861">
    <property type="match status" value="1"/>
</dbReference>
<accession>A0AA41Q4Q7</accession>
<evidence type="ECO:0000313" key="2">
    <source>
        <dbReference type="Proteomes" id="UP001165378"/>
    </source>
</evidence>